<comment type="caution">
    <text evidence="4">The sequence shown here is derived from an EMBL/GenBank/DDBJ whole genome shotgun (WGS) entry which is preliminary data.</text>
</comment>
<evidence type="ECO:0000313" key="4">
    <source>
        <dbReference type="EMBL" id="ONH67453.1"/>
    </source>
</evidence>
<organism evidence="4 5">
    <name type="scientific">Cyberlindnera fabianii</name>
    <name type="common">Yeast</name>
    <name type="synonym">Hansenula fabianii</name>
    <dbReference type="NCBI Taxonomy" id="36022"/>
    <lineage>
        <taxon>Eukaryota</taxon>
        <taxon>Fungi</taxon>
        <taxon>Dikarya</taxon>
        <taxon>Ascomycota</taxon>
        <taxon>Saccharomycotina</taxon>
        <taxon>Saccharomycetes</taxon>
        <taxon>Phaffomycetales</taxon>
        <taxon>Phaffomycetaceae</taxon>
        <taxon>Cyberlindnera</taxon>
    </lineage>
</organism>
<name>A0A1V2L6G6_CYBFA</name>
<dbReference type="EMBL" id="MPUK01000004">
    <property type="protein sequence ID" value="ONH67453.1"/>
    <property type="molecule type" value="Genomic_DNA"/>
</dbReference>
<dbReference type="Pfam" id="PF13928">
    <property type="entry name" value="Flocculin_t3"/>
    <property type="match status" value="1"/>
</dbReference>
<feature type="region of interest" description="Disordered" evidence="3">
    <location>
        <begin position="1"/>
        <end position="35"/>
    </location>
</feature>
<dbReference type="VEuPathDB" id="FungiDB:BON22_2265"/>
<reference evidence="5" key="1">
    <citation type="journal article" date="2017" name="Genome Announc.">
        <title>Genome sequences of Cyberlindnera fabianii 65, Pichia kudriavzevii 129, and Saccharomyces cerevisiae 131 isolated from fermented masau fruits in Zimbabwe.</title>
        <authorList>
            <person name="van Rijswijck I.M.H."/>
            <person name="Derks M.F.L."/>
            <person name="Abee T."/>
            <person name="de Ridder D."/>
            <person name="Smid E.J."/>
        </authorList>
    </citation>
    <scope>NUCLEOTIDE SEQUENCE [LARGE SCALE GENOMIC DNA]</scope>
    <source>
        <strain evidence="5">65</strain>
    </source>
</reference>
<dbReference type="Pfam" id="PF20646">
    <property type="entry name" value="Hpf1_C"/>
    <property type="match status" value="1"/>
</dbReference>
<evidence type="ECO:0000256" key="1">
    <source>
        <dbReference type="ARBA" id="ARBA00022729"/>
    </source>
</evidence>
<dbReference type="Proteomes" id="UP000189513">
    <property type="component" value="Unassembled WGS sequence"/>
</dbReference>
<keyword evidence="2" id="KW-0325">Glycoprotein</keyword>
<evidence type="ECO:0000313" key="5">
    <source>
        <dbReference type="Proteomes" id="UP000189513"/>
    </source>
</evidence>
<accession>A0A1V2L6G6</accession>
<sequence length="196" mass="19376">YTTTVVGSDGSTQTEVISGYPSTDSNGDISATTSVGGPASTVVTVNSCLQDACSETEVTTGLTTITETVSGVQTVFTTYCPLTSDITLSTATLSEAVSTTVVTVTSCSDSVCVESTVTRGATLSTATTSTKSGLGSEATSTGSASATTLATAAGSEGSASSSVATSSTASVYEGSASTLTSGYLFTFISFIMVFVF</sequence>
<gene>
    <name evidence="4" type="ORF">BON22_2265</name>
</gene>
<keyword evidence="5" id="KW-1185">Reference proteome</keyword>
<protein>
    <submittedName>
        <fullName evidence="4">Yeast-form wall Protein 1</fullName>
    </submittedName>
</protein>
<dbReference type="InterPro" id="IPR025928">
    <property type="entry name" value="Flocculin_t3_rpt"/>
</dbReference>
<evidence type="ECO:0000256" key="2">
    <source>
        <dbReference type="ARBA" id="ARBA00023180"/>
    </source>
</evidence>
<proteinExistence type="predicted"/>
<keyword evidence="1" id="KW-0732">Signal</keyword>
<evidence type="ECO:0000256" key="3">
    <source>
        <dbReference type="SAM" id="MobiDB-lite"/>
    </source>
</evidence>
<feature type="non-terminal residue" evidence="4">
    <location>
        <position position="1"/>
    </location>
</feature>
<dbReference type="InterPro" id="IPR049451">
    <property type="entry name" value="AWP2-like_YTTT_rpt"/>
</dbReference>
<dbReference type="AlphaFoldDB" id="A0A1V2L6G6"/>